<evidence type="ECO:0000256" key="2">
    <source>
        <dbReference type="ARBA" id="ARBA00023125"/>
    </source>
</evidence>
<protein>
    <submittedName>
        <fullName evidence="5">Transcriptional regulator</fullName>
    </submittedName>
</protein>
<dbReference type="Gene3D" id="1.10.10.10">
    <property type="entry name" value="Winged helix-like DNA-binding domain superfamily/Winged helix DNA-binding domain"/>
    <property type="match status" value="1"/>
</dbReference>
<gene>
    <name evidence="5" type="ORF">KSB_65280</name>
</gene>
<proteinExistence type="predicted"/>
<feature type="domain" description="HTH asnC-type" evidence="4">
    <location>
        <begin position="10"/>
        <end position="71"/>
    </location>
</feature>
<dbReference type="Gene3D" id="3.30.70.920">
    <property type="match status" value="1"/>
</dbReference>
<evidence type="ECO:0000256" key="3">
    <source>
        <dbReference type="ARBA" id="ARBA00023163"/>
    </source>
</evidence>
<name>A0ABQ3UZG6_9CHLR</name>
<organism evidence="5 6">
    <name type="scientific">Ktedonobacter robiniae</name>
    <dbReference type="NCBI Taxonomy" id="2778365"/>
    <lineage>
        <taxon>Bacteria</taxon>
        <taxon>Bacillati</taxon>
        <taxon>Chloroflexota</taxon>
        <taxon>Ktedonobacteria</taxon>
        <taxon>Ktedonobacterales</taxon>
        <taxon>Ktedonobacteraceae</taxon>
        <taxon>Ktedonobacter</taxon>
    </lineage>
</organism>
<dbReference type="PRINTS" id="PR00033">
    <property type="entry name" value="HTHASNC"/>
</dbReference>
<evidence type="ECO:0000313" key="6">
    <source>
        <dbReference type="Proteomes" id="UP000654345"/>
    </source>
</evidence>
<keyword evidence="6" id="KW-1185">Reference proteome</keyword>
<dbReference type="Pfam" id="PF13412">
    <property type="entry name" value="HTH_24"/>
    <property type="match status" value="1"/>
</dbReference>
<comment type="caution">
    <text evidence="5">The sequence shown here is derived from an EMBL/GenBank/DDBJ whole genome shotgun (WGS) entry which is preliminary data.</text>
</comment>
<dbReference type="SUPFAM" id="SSF46785">
    <property type="entry name" value="Winged helix' DNA-binding domain"/>
    <property type="match status" value="1"/>
</dbReference>
<keyword evidence="3" id="KW-0804">Transcription</keyword>
<dbReference type="PANTHER" id="PTHR30154:SF34">
    <property type="entry name" value="TRANSCRIPTIONAL REGULATOR AZLB"/>
    <property type="match status" value="1"/>
</dbReference>
<sequence>MLNSCYGMIMDTTDIAIVQALREDSRLSMRKLAMLVHMSAPAVAERVRRLEEEGVITGYTIRVDEQKIAPRMLAYVNVHMKTNHHQSFLQLIEGREEVRECHRIAGGNVCYLLKLEVIDQGTLNEFLDILLPYANYSLNVVIASTIKP</sequence>
<dbReference type="PROSITE" id="PS50956">
    <property type="entry name" value="HTH_ASNC_2"/>
    <property type="match status" value="1"/>
</dbReference>
<reference evidence="5 6" key="1">
    <citation type="journal article" date="2021" name="Int. J. Syst. Evol. Microbiol.">
        <title>Reticulibacter mediterranei gen. nov., sp. nov., within the new family Reticulibacteraceae fam. nov., and Ktedonospora formicarum gen. nov., sp. nov., Ktedonobacter robiniae sp. nov., Dictyobacter formicarum sp. nov. and Dictyobacter arantiisoli sp. nov., belonging to the class Ktedonobacteria.</title>
        <authorList>
            <person name="Yabe S."/>
            <person name="Zheng Y."/>
            <person name="Wang C.M."/>
            <person name="Sakai Y."/>
            <person name="Abe K."/>
            <person name="Yokota A."/>
            <person name="Donadio S."/>
            <person name="Cavaletti L."/>
            <person name="Monciardini P."/>
        </authorList>
    </citation>
    <scope>NUCLEOTIDE SEQUENCE [LARGE SCALE GENOMIC DNA]</scope>
    <source>
        <strain evidence="5 6">SOSP1-30</strain>
    </source>
</reference>
<evidence type="ECO:0000256" key="1">
    <source>
        <dbReference type="ARBA" id="ARBA00023015"/>
    </source>
</evidence>
<dbReference type="SMART" id="SM00344">
    <property type="entry name" value="HTH_ASNC"/>
    <property type="match status" value="1"/>
</dbReference>
<dbReference type="InterPro" id="IPR036390">
    <property type="entry name" value="WH_DNA-bd_sf"/>
</dbReference>
<dbReference type="Pfam" id="PF01037">
    <property type="entry name" value="AsnC_trans_reg"/>
    <property type="match status" value="1"/>
</dbReference>
<keyword evidence="2" id="KW-0238">DNA-binding</keyword>
<dbReference type="InterPro" id="IPR036388">
    <property type="entry name" value="WH-like_DNA-bd_sf"/>
</dbReference>
<dbReference type="InterPro" id="IPR019887">
    <property type="entry name" value="Tscrpt_reg_AsnC/Lrp_C"/>
</dbReference>
<evidence type="ECO:0000259" key="4">
    <source>
        <dbReference type="PROSITE" id="PS50956"/>
    </source>
</evidence>
<evidence type="ECO:0000313" key="5">
    <source>
        <dbReference type="EMBL" id="GHO58053.1"/>
    </source>
</evidence>
<dbReference type="EMBL" id="BNJG01000002">
    <property type="protein sequence ID" value="GHO58053.1"/>
    <property type="molecule type" value="Genomic_DNA"/>
</dbReference>
<dbReference type="SUPFAM" id="SSF54909">
    <property type="entry name" value="Dimeric alpha+beta barrel"/>
    <property type="match status" value="1"/>
</dbReference>
<dbReference type="InterPro" id="IPR019888">
    <property type="entry name" value="Tscrpt_reg_AsnC-like"/>
</dbReference>
<dbReference type="InterPro" id="IPR011008">
    <property type="entry name" value="Dimeric_a/b-barrel"/>
</dbReference>
<dbReference type="InterPro" id="IPR000485">
    <property type="entry name" value="AsnC-type_HTH_dom"/>
</dbReference>
<accession>A0ABQ3UZG6</accession>
<dbReference type="Proteomes" id="UP000654345">
    <property type="component" value="Unassembled WGS sequence"/>
</dbReference>
<keyword evidence="1" id="KW-0805">Transcription regulation</keyword>
<dbReference type="PANTHER" id="PTHR30154">
    <property type="entry name" value="LEUCINE-RESPONSIVE REGULATORY PROTEIN"/>
    <property type="match status" value="1"/>
</dbReference>